<dbReference type="InterPro" id="IPR000048">
    <property type="entry name" value="IQ_motif_EF-hand-BS"/>
</dbReference>
<protein>
    <submittedName>
        <fullName evidence="2">Uncharacterized protein</fullName>
    </submittedName>
</protein>
<dbReference type="Proteomes" id="UP001153737">
    <property type="component" value="Chromosome 5"/>
</dbReference>
<dbReference type="EMBL" id="OU896711">
    <property type="protein sequence ID" value="CAG9821551.1"/>
    <property type="molecule type" value="Genomic_DNA"/>
</dbReference>
<evidence type="ECO:0000313" key="2">
    <source>
        <dbReference type="EMBL" id="CAG9821551.1"/>
    </source>
</evidence>
<feature type="compositionally biased region" description="Basic and acidic residues" evidence="1">
    <location>
        <begin position="1"/>
        <end position="15"/>
    </location>
</feature>
<sequence length="553" mass="61321">MKRDENSNVLKDKNHVISAGNHETSSSDILHAVIRIQRLWRGYRTRRNLKNFNSRSKRHAGGNLDSDAMVSAVIIQKMWRGFKARKLMKMQKSSDAHAFPKQISSAIDKDHHDALIDKSFGTDTKEHTEMNTLLDEILDYPVIEEQHLIDTYQNKLLDKISGKDVNEDLEVYKALTSKRVEELESDVEKDLDTIHTSPSSKPQGVKPKLESLAEEPTDENESSKLYTFCSVPSPIPCDSKVVEGKPLSDLVETIDKMGEDTVEKALQHSTSDNQLTENVQSSNAPSRSVSLDTKSEDSKENNAKLLHTGELHDSLVLPLPRGVTESLKHKSDGTIAAEVKTKDEVADMLSNAGLLHSGEFHDSIVLPFSIAKMKNLKVSEVSSDAVPVVSANFENDTGPVGVQVLQAPAPGAVTSARAGSRVNCEAHAQQSDVFPPAAIDGKRLSASMGSGDGQATAQQDISMESEAARKIQAGFRGYQVRKQLKLKRKIFTLDETVFESPMLNQIEHIWGAFNSEVKSFLQEHRQRVIAGDPNRLLNQIEFRQRCLEECADH</sequence>
<evidence type="ECO:0000313" key="3">
    <source>
        <dbReference type="Proteomes" id="UP001153737"/>
    </source>
</evidence>
<proteinExistence type="predicted"/>
<feature type="region of interest" description="Disordered" evidence="1">
    <location>
        <begin position="182"/>
        <end position="223"/>
    </location>
</feature>
<dbReference type="PROSITE" id="PS50096">
    <property type="entry name" value="IQ"/>
    <property type="match status" value="3"/>
</dbReference>
<dbReference type="AlphaFoldDB" id="A0A9N9SG18"/>
<dbReference type="InterPro" id="IPR027417">
    <property type="entry name" value="P-loop_NTPase"/>
</dbReference>
<dbReference type="Gene3D" id="1.20.5.190">
    <property type="match status" value="2"/>
</dbReference>
<feature type="region of interest" description="Disordered" evidence="1">
    <location>
        <begin position="268"/>
        <end position="300"/>
    </location>
</feature>
<dbReference type="OrthoDB" id="6784259at2759"/>
<dbReference type="SUPFAM" id="SSF52540">
    <property type="entry name" value="P-loop containing nucleoside triphosphate hydrolases"/>
    <property type="match status" value="1"/>
</dbReference>
<reference evidence="2" key="2">
    <citation type="submission" date="2022-10" db="EMBL/GenBank/DDBJ databases">
        <authorList>
            <consortium name="ENA_rothamsted_submissions"/>
            <consortium name="culmorum"/>
            <person name="King R."/>
        </authorList>
    </citation>
    <scope>NUCLEOTIDE SEQUENCE</scope>
</reference>
<name>A0A9N9SG18_PHACE</name>
<dbReference type="SMART" id="SM00015">
    <property type="entry name" value="IQ"/>
    <property type="match status" value="3"/>
</dbReference>
<dbReference type="Pfam" id="PF00612">
    <property type="entry name" value="IQ"/>
    <property type="match status" value="3"/>
</dbReference>
<evidence type="ECO:0000256" key="1">
    <source>
        <dbReference type="SAM" id="MobiDB-lite"/>
    </source>
</evidence>
<keyword evidence="3" id="KW-1185">Reference proteome</keyword>
<accession>A0A9N9SG18</accession>
<feature type="compositionally biased region" description="Basic and acidic residues" evidence="1">
    <location>
        <begin position="182"/>
        <end position="193"/>
    </location>
</feature>
<organism evidence="2 3">
    <name type="scientific">Phaedon cochleariae</name>
    <name type="common">Mustard beetle</name>
    <dbReference type="NCBI Taxonomy" id="80249"/>
    <lineage>
        <taxon>Eukaryota</taxon>
        <taxon>Metazoa</taxon>
        <taxon>Ecdysozoa</taxon>
        <taxon>Arthropoda</taxon>
        <taxon>Hexapoda</taxon>
        <taxon>Insecta</taxon>
        <taxon>Pterygota</taxon>
        <taxon>Neoptera</taxon>
        <taxon>Endopterygota</taxon>
        <taxon>Coleoptera</taxon>
        <taxon>Polyphaga</taxon>
        <taxon>Cucujiformia</taxon>
        <taxon>Chrysomeloidea</taxon>
        <taxon>Chrysomelidae</taxon>
        <taxon>Chrysomelinae</taxon>
        <taxon>Chrysomelini</taxon>
        <taxon>Phaedon</taxon>
    </lineage>
</organism>
<gene>
    <name evidence="2" type="ORF">PHAECO_LOCUS9089</name>
</gene>
<dbReference type="CDD" id="cd23767">
    <property type="entry name" value="IQCD"/>
    <property type="match status" value="3"/>
</dbReference>
<feature type="region of interest" description="Disordered" evidence="1">
    <location>
        <begin position="1"/>
        <end position="20"/>
    </location>
</feature>
<reference evidence="2" key="1">
    <citation type="submission" date="2022-01" db="EMBL/GenBank/DDBJ databases">
        <authorList>
            <person name="King R."/>
        </authorList>
    </citation>
    <scope>NUCLEOTIDE SEQUENCE</scope>
</reference>
<feature type="compositionally biased region" description="Polar residues" evidence="1">
    <location>
        <begin position="268"/>
        <end position="292"/>
    </location>
</feature>